<accession>A0A0V1CHT6</accession>
<dbReference type="EMBL" id="JYDI01000195">
    <property type="protein sequence ID" value="KRY48821.1"/>
    <property type="molecule type" value="Genomic_DNA"/>
</dbReference>
<reference evidence="1 2" key="1">
    <citation type="submission" date="2015-01" db="EMBL/GenBank/DDBJ databases">
        <title>Evolution of Trichinella species and genotypes.</title>
        <authorList>
            <person name="Korhonen P.K."/>
            <person name="Edoardo P."/>
            <person name="Giuseppe L.R."/>
            <person name="Gasser R.B."/>
        </authorList>
    </citation>
    <scope>NUCLEOTIDE SEQUENCE [LARGE SCALE GENOMIC DNA]</scope>
    <source>
        <strain evidence="1">ISS120</strain>
    </source>
</reference>
<comment type="caution">
    <text evidence="1">The sequence shown here is derived from an EMBL/GenBank/DDBJ whole genome shotgun (WGS) entry which is preliminary data.</text>
</comment>
<gene>
    <name evidence="1" type="ORF">T03_11887</name>
</gene>
<name>A0A0V1CHT6_TRIBR</name>
<dbReference type="AlphaFoldDB" id="A0A0V1CHT6"/>
<sequence>MANNSVPMFKVESTKRNSRAEHNFTMLISNGYLLLLCSTVRKPGLFLIVHLTDRQTGLV</sequence>
<evidence type="ECO:0000313" key="2">
    <source>
        <dbReference type="Proteomes" id="UP000054653"/>
    </source>
</evidence>
<dbReference type="Proteomes" id="UP000054653">
    <property type="component" value="Unassembled WGS sequence"/>
</dbReference>
<keyword evidence="2" id="KW-1185">Reference proteome</keyword>
<protein>
    <submittedName>
        <fullName evidence="1">Uncharacterized protein</fullName>
    </submittedName>
</protein>
<evidence type="ECO:0000313" key="1">
    <source>
        <dbReference type="EMBL" id="KRY48821.1"/>
    </source>
</evidence>
<organism evidence="1 2">
    <name type="scientific">Trichinella britovi</name>
    <name type="common">Parasitic roundworm</name>
    <dbReference type="NCBI Taxonomy" id="45882"/>
    <lineage>
        <taxon>Eukaryota</taxon>
        <taxon>Metazoa</taxon>
        <taxon>Ecdysozoa</taxon>
        <taxon>Nematoda</taxon>
        <taxon>Enoplea</taxon>
        <taxon>Dorylaimia</taxon>
        <taxon>Trichinellida</taxon>
        <taxon>Trichinellidae</taxon>
        <taxon>Trichinella</taxon>
    </lineage>
</organism>
<proteinExistence type="predicted"/>